<feature type="compositionally biased region" description="Low complexity" evidence="1">
    <location>
        <begin position="219"/>
        <end position="235"/>
    </location>
</feature>
<evidence type="ECO:0000313" key="2">
    <source>
        <dbReference type="EMBL" id="KAF5369780.1"/>
    </source>
</evidence>
<dbReference type="AlphaFoldDB" id="A0A8H5GS41"/>
<evidence type="ECO:0000313" key="3">
    <source>
        <dbReference type="Proteomes" id="UP000559256"/>
    </source>
</evidence>
<reference evidence="2 3" key="1">
    <citation type="journal article" date="2020" name="ISME J.">
        <title>Uncovering the hidden diversity of litter-decomposition mechanisms in mushroom-forming fungi.</title>
        <authorList>
            <person name="Floudas D."/>
            <person name="Bentzer J."/>
            <person name="Ahren D."/>
            <person name="Johansson T."/>
            <person name="Persson P."/>
            <person name="Tunlid A."/>
        </authorList>
    </citation>
    <scope>NUCLEOTIDE SEQUENCE [LARGE SCALE GENOMIC DNA]</scope>
    <source>
        <strain evidence="2 3">CBS 291.85</strain>
    </source>
</reference>
<keyword evidence="3" id="KW-1185">Reference proteome</keyword>
<comment type="caution">
    <text evidence="2">The sequence shown here is derived from an EMBL/GenBank/DDBJ whole genome shotgun (WGS) entry which is preliminary data.</text>
</comment>
<organism evidence="2 3">
    <name type="scientific">Tetrapyrgos nigripes</name>
    <dbReference type="NCBI Taxonomy" id="182062"/>
    <lineage>
        <taxon>Eukaryota</taxon>
        <taxon>Fungi</taxon>
        <taxon>Dikarya</taxon>
        <taxon>Basidiomycota</taxon>
        <taxon>Agaricomycotina</taxon>
        <taxon>Agaricomycetes</taxon>
        <taxon>Agaricomycetidae</taxon>
        <taxon>Agaricales</taxon>
        <taxon>Marasmiineae</taxon>
        <taxon>Marasmiaceae</taxon>
        <taxon>Tetrapyrgos</taxon>
    </lineage>
</organism>
<accession>A0A8H5GS41</accession>
<dbReference type="OrthoDB" id="3071550at2759"/>
<evidence type="ECO:0000256" key="1">
    <source>
        <dbReference type="SAM" id="MobiDB-lite"/>
    </source>
</evidence>
<feature type="compositionally biased region" description="Polar residues" evidence="1">
    <location>
        <begin position="93"/>
        <end position="105"/>
    </location>
</feature>
<feature type="compositionally biased region" description="Low complexity" evidence="1">
    <location>
        <begin position="311"/>
        <end position="329"/>
    </location>
</feature>
<name>A0A8H5GS41_9AGAR</name>
<feature type="compositionally biased region" description="Low complexity" evidence="1">
    <location>
        <begin position="276"/>
        <end position="301"/>
    </location>
</feature>
<feature type="region of interest" description="Disordered" evidence="1">
    <location>
        <begin position="1"/>
        <end position="142"/>
    </location>
</feature>
<gene>
    <name evidence="2" type="ORF">D9758_001152</name>
</gene>
<dbReference type="Proteomes" id="UP000559256">
    <property type="component" value="Unassembled WGS sequence"/>
</dbReference>
<feature type="region of interest" description="Disordered" evidence="1">
    <location>
        <begin position="154"/>
        <end position="372"/>
    </location>
</feature>
<feature type="compositionally biased region" description="Polar residues" evidence="1">
    <location>
        <begin position="117"/>
        <end position="140"/>
    </location>
</feature>
<protein>
    <submittedName>
        <fullName evidence="2">Uncharacterized protein</fullName>
    </submittedName>
</protein>
<dbReference type="EMBL" id="JAACJM010000012">
    <property type="protein sequence ID" value="KAF5369780.1"/>
    <property type="molecule type" value="Genomic_DNA"/>
</dbReference>
<sequence>MKPSVLFSPSSWRKKKKSLSTDTDKALPNFPSDPFARRSPSIISESGDVDSLSDSSTLAYPEPAWPQTKKIGSPPRRPRRPSNLDLHAPPLEYTNSCPLSPTSLRASHDIFAPPLSPSYSCPQPHEQSSRTTTPLQSKRSMPQLDGVWKGFLEEVDEDPRSLQLASRPVIKAEHHRSASHHHTHIPGAISRSKSTHDLSLPGSSPPPPPLPYSRHKFPSRSPSISSSGSKASAGSEEGDSTADLTLSFPAPPPLFIRRKVPPLPALRPTPSAACLPSSPSTNSSPSSSDSTPVATPSTATPQKVAPLSILKSPSPSVKSFPPTSPVSPSHFRSHPDPHSRSLRLAQSVSELPSGRPHPGAPRTISSDTVGTRNKCAGRSRYITAVQSETPKFQYQYSYAYSPGSPDLAEGGIGIAF</sequence>
<proteinExistence type="predicted"/>